<name>A0A0K2V9U2_LEPSM</name>
<evidence type="ECO:0000313" key="1">
    <source>
        <dbReference type="EMBL" id="CDW47090.1"/>
    </source>
</evidence>
<dbReference type="EMBL" id="HACA01029729">
    <property type="protein sequence ID" value="CDW47090.1"/>
    <property type="molecule type" value="Transcribed_RNA"/>
</dbReference>
<sequence>MTVWIPMNALGYGV</sequence>
<accession>A0A0K2V9U2</accession>
<protein>
    <submittedName>
        <fullName evidence="1">Uncharacterized protein</fullName>
    </submittedName>
</protein>
<proteinExistence type="predicted"/>
<reference evidence="1" key="1">
    <citation type="submission" date="2014-05" db="EMBL/GenBank/DDBJ databases">
        <authorList>
            <person name="Chronopoulou M."/>
        </authorList>
    </citation>
    <scope>NUCLEOTIDE SEQUENCE</scope>
    <source>
        <tissue evidence="1">Whole organism</tissue>
    </source>
</reference>
<organism evidence="1">
    <name type="scientific">Lepeophtheirus salmonis</name>
    <name type="common">Salmon louse</name>
    <name type="synonym">Caligus salmonis</name>
    <dbReference type="NCBI Taxonomy" id="72036"/>
    <lineage>
        <taxon>Eukaryota</taxon>
        <taxon>Metazoa</taxon>
        <taxon>Ecdysozoa</taxon>
        <taxon>Arthropoda</taxon>
        <taxon>Crustacea</taxon>
        <taxon>Multicrustacea</taxon>
        <taxon>Hexanauplia</taxon>
        <taxon>Copepoda</taxon>
        <taxon>Siphonostomatoida</taxon>
        <taxon>Caligidae</taxon>
        <taxon>Lepeophtheirus</taxon>
    </lineage>
</organism>